<dbReference type="SUPFAM" id="SSF53474">
    <property type="entry name" value="alpha/beta-Hydrolases"/>
    <property type="match status" value="1"/>
</dbReference>
<evidence type="ECO:0000313" key="6">
    <source>
        <dbReference type="Proteomes" id="UP000178129"/>
    </source>
</evidence>
<dbReference type="InterPro" id="IPR050593">
    <property type="entry name" value="LovG"/>
</dbReference>
<dbReference type="GO" id="GO:0016787">
    <property type="term" value="F:hydrolase activity"/>
    <property type="evidence" value="ECO:0007669"/>
    <property type="project" value="UniProtKB-KW"/>
</dbReference>
<dbReference type="InterPro" id="IPR005645">
    <property type="entry name" value="FSH-like_dom"/>
</dbReference>
<protein>
    <recommendedName>
        <fullName evidence="4">Serine hydrolase domain-containing protein</fullName>
    </recommendedName>
</protein>
<keyword evidence="2" id="KW-0378">Hydrolase</keyword>
<evidence type="ECO:0000313" key="5">
    <source>
        <dbReference type="EMBL" id="CZT13654.1"/>
    </source>
</evidence>
<keyword evidence="6" id="KW-1185">Reference proteome</keyword>
<keyword evidence="3" id="KW-0472">Membrane</keyword>
<evidence type="ECO:0000256" key="2">
    <source>
        <dbReference type="ARBA" id="ARBA00022801"/>
    </source>
</evidence>
<dbReference type="PANTHER" id="PTHR48070">
    <property type="entry name" value="ESTERASE OVCA2"/>
    <property type="match status" value="1"/>
</dbReference>
<keyword evidence="3" id="KW-0812">Transmembrane</keyword>
<feature type="transmembrane region" description="Helical" evidence="3">
    <location>
        <begin position="111"/>
        <end position="129"/>
    </location>
</feature>
<comment type="similarity">
    <text evidence="1">Belongs to the LovG family.</text>
</comment>
<dbReference type="GO" id="GO:0044550">
    <property type="term" value="P:secondary metabolite biosynthetic process"/>
    <property type="evidence" value="ECO:0007669"/>
    <property type="project" value="TreeGrafter"/>
</dbReference>
<reference evidence="6" key="1">
    <citation type="submission" date="2016-03" db="EMBL/GenBank/DDBJ databases">
        <authorList>
            <person name="Ploux O."/>
        </authorList>
    </citation>
    <scope>NUCLEOTIDE SEQUENCE [LARGE SCALE GENOMIC DNA]</scope>
    <source>
        <strain evidence="6">UK7</strain>
    </source>
</reference>
<dbReference type="AlphaFoldDB" id="A0A1E1LT78"/>
<dbReference type="InParanoid" id="A0A1E1LT78"/>
<comment type="caution">
    <text evidence="5">The sequence shown here is derived from an EMBL/GenBank/DDBJ whole genome shotgun (WGS) entry which is preliminary data.</text>
</comment>
<accession>A0A1E1LT78</accession>
<dbReference type="InterPro" id="IPR029058">
    <property type="entry name" value="AB_hydrolase_fold"/>
</dbReference>
<dbReference type="Pfam" id="PF03959">
    <property type="entry name" value="FSH1"/>
    <property type="match status" value="1"/>
</dbReference>
<feature type="domain" description="Serine hydrolase" evidence="4">
    <location>
        <begin position="10"/>
        <end position="223"/>
    </location>
</feature>
<evidence type="ECO:0000259" key="4">
    <source>
        <dbReference type="Pfam" id="PF03959"/>
    </source>
</evidence>
<gene>
    <name evidence="5" type="ORF">RCO7_11414</name>
</gene>
<organism evidence="5 6">
    <name type="scientific">Rhynchosporium graminicola</name>
    <dbReference type="NCBI Taxonomy" id="2792576"/>
    <lineage>
        <taxon>Eukaryota</taxon>
        <taxon>Fungi</taxon>
        <taxon>Dikarya</taxon>
        <taxon>Ascomycota</taxon>
        <taxon>Pezizomycotina</taxon>
        <taxon>Leotiomycetes</taxon>
        <taxon>Helotiales</taxon>
        <taxon>Ploettnerulaceae</taxon>
        <taxon>Rhynchosporium</taxon>
    </lineage>
</organism>
<dbReference type="PANTHER" id="PTHR48070:SF3">
    <property type="entry name" value="ESTERASE DBAE-RELATED"/>
    <property type="match status" value="1"/>
</dbReference>
<dbReference type="GO" id="GO:0005634">
    <property type="term" value="C:nucleus"/>
    <property type="evidence" value="ECO:0007669"/>
    <property type="project" value="TreeGrafter"/>
</dbReference>
<evidence type="ECO:0000256" key="1">
    <source>
        <dbReference type="ARBA" id="ARBA00005863"/>
    </source>
</evidence>
<sequence length="248" mass="27445">MTPATGHRVSHKPAILCLHSVGSSGAILRAQLSRFQLALAEEFELVFLDASFPSPAGPGILPLYRHMAPFYSWIDMSGTTTPDSQIDTAEATVRNTVQEWNSMGGQAEYKIVGVLGFSLGAMLAVHLLWQQQMGRLPWLPTLRFGILICPYFPEHMSARMHADAREHNCDRAVINSVPTVHLLGNRDIFLRRGRNLVTEHFTPALTDVMEFHGGHECPRASAICEEAAKRILSISHTQSLPPRQKGAE</sequence>
<proteinExistence type="inferred from homology"/>
<dbReference type="EMBL" id="FJUW01000092">
    <property type="protein sequence ID" value="CZT13654.1"/>
    <property type="molecule type" value="Genomic_DNA"/>
</dbReference>
<name>A0A1E1LT78_9HELO</name>
<keyword evidence="3" id="KW-1133">Transmembrane helix</keyword>
<dbReference type="Proteomes" id="UP000178129">
    <property type="component" value="Unassembled WGS sequence"/>
</dbReference>
<dbReference type="Gene3D" id="3.40.50.1820">
    <property type="entry name" value="alpha/beta hydrolase"/>
    <property type="match status" value="1"/>
</dbReference>
<dbReference type="GO" id="GO:0005737">
    <property type="term" value="C:cytoplasm"/>
    <property type="evidence" value="ECO:0007669"/>
    <property type="project" value="TreeGrafter"/>
</dbReference>
<evidence type="ECO:0000256" key="3">
    <source>
        <dbReference type="SAM" id="Phobius"/>
    </source>
</evidence>